<evidence type="ECO:0000256" key="1">
    <source>
        <dbReference type="SAM" id="MobiDB-lite"/>
    </source>
</evidence>
<comment type="caution">
    <text evidence="2">The sequence shown here is derived from an EMBL/GenBank/DDBJ whole genome shotgun (WGS) entry which is preliminary data.</text>
</comment>
<gene>
    <name evidence="2" type="ORF">JJ685_08960</name>
</gene>
<proteinExistence type="predicted"/>
<sequence>MTTSAARVPLPPGRAMAGGQNGAHAGGVVEAMKQDPGSAAACILALRPRGPGTGEDVLRAVAKAAAAGWDAGYRAVLQSGEGLALVGFVAPSVALLAARRAAAHPKAGQVVLALHHGPVRVLDGQRVAGESLTRAALLASLAGTRTLVSETFRQALAADAPRLARELDAASDVSTHDGDALYRDDMALARQRAQRRSLLAAGGIVALLGAGAAGRIARESYEAAHRPALVLLDIRPSGEIFVDGVPQGTSPPLTRLPVPPGAHTIEVRGARAKPLVVQVYLQPGQELSLQHVFPLPPRRPAAPPKGKPVPAPAPGPFERFRFW</sequence>
<dbReference type="AlphaFoldDB" id="A0A936YZ95"/>
<evidence type="ECO:0000313" key="2">
    <source>
        <dbReference type="EMBL" id="MBL0391266.1"/>
    </source>
</evidence>
<evidence type="ECO:0000313" key="3">
    <source>
        <dbReference type="Proteomes" id="UP000599109"/>
    </source>
</evidence>
<name>A0A936YZ95_9BURK</name>
<feature type="region of interest" description="Disordered" evidence="1">
    <location>
        <begin position="1"/>
        <end position="21"/>
    </location>
</feature>
<reference evidence="2 3" key="1">
    <citation type="journal article" date="2017" name="Int. J. Syst. Evol. Microbiol.">
        <title>Ramlibacter monticola sp. nov., isolated from forest soil.</title>
        <authorList>
            <person name="Chaudhary D.K."/>
            <person name="Kim J."/>
        </authorList>
    </citation>
    <scope>NUCLEOTIDE SEQUENCE [LARGE SCALE GENOMIC DNA]</scope>
    <source>
        <strain evidence="2 3">KACC 19175</strain>
    </source>
</reference>
<evidence type="ECO:0008006" key="4">
    <source>
        <dbReference type="Google" id="ProtNLM"/>
    </source>
</evidence>
<organism evidence="2 3">
    <name type="scientific">Ramlibacter monticola</name>
    <dbReference type="NCBI Taxonomy" id="1926872"/>
    <lineage>
        <taxon>Bacteria</taxon>
        <taxon>Pseudomonadati</taxon>
        <taxon>Pseudomonadota</taxon>
        <taxon>Betaproteobacteria</taxon>
        <taxon>Burkholderiales</taxon>
        <taxon>Comamonadaceae</taxon>
        <taxon>Ramlibacter</taxon>
    </lineage>
</organism>
<dbReference type="RefSeq" id="WP_201673909.1">
    <property type="nucleotide sequence ID" value="NZ_JAEQNE010000002.1"/>
</dbReference>
<dbReference type="Proteomes" id="UP000599109">
    <property type="component" value="Unassembled WGS sequence"/>
</dbReference>
<dbReference type="EMBL" id="JAEQNE010000002">
    <property type="protein sequence ID" value="MBL0391266.1"/>
    <property type="molecule type" value="Genomic_DNA"/>
</dbReference>
<keyword evidence="3" id="KW-1185">Reference proteome</keyword>
<protein>
    <recommendedName>
        <fullName evidence="4">PEGA domain-containing protein</fullName>
    </recommendedName>
</protein>
<accession>A0A936YZ95</accession>